<organism evidence="1 2">
    <name type="scientific">Amanita muscaria (strain Koide BX008)</name>
    <dbReference type="NCBI Taxonomy" id="946122"/>
    <lineage>
        <taxon>Eukaryota</taxon>
        <taxon>Fungi</taxon>
        <taxon>Dikarya</taxon>
        <taxon>Basidiomycota</taxon>
        <taxon>Agaricomycotina</taxon>
        <taxon>Agaricomycetes</taxon>
        <taxon>Agaricomycetidae</taxon>
        <taxon>Agaricales</taxon>
        <taxon>Pluteineae</taxon>
        <taxon>Amanitaceae</taxon>
        <taxon>Amanita</taxon>
    </lineage>
</organism>
<dbReference type="EMBL" id="KN818300">
    <property type="protein sequence ID" value="KIL60334.1"/>
    <property type="molecule type" value="Genomic_DNA"/>
</dbReference>
<evidence type="ECO:0000313" key="2">
    <source>
        <dbReference type="Proteomes" id="UP000054549"/>
    </source>
</evidence>
<reference evidence="1 2" key="1">
    <citation type="submission" date="2014-04" db="EMBL/GenBank/DDBJ databases">
        <title>Evolutionary Origins and Diversification of the Mycorrhizal Mutualists.</title>
        <authorList>
            <consortium name="DOE Joint Genome Institute"/>
            <consortium name="Mycorrhizal Genomics Consortium"/>
            <person name="Kohler A."/>
            <person name="Kuo A."/>
            <person name="Nagy L.G."/>
            <person name="Floudas D."/>
            <person name="Copeland A."/>
            <person name="Barry K.W."/>
            <person name="Cichocki N."/>
            <person name="Veneault-Fourrey C."/>
            <person name="LaButti K."/>
            <person name="Lindquist E.A."/>
            <person name="Lipzen A."/>
            <person name="Lundell T."/>
            <person name="Morin E."/>
            <person name="Murat C."/>
            <person name="Riley R."/>
            <person name="Ohm R."/>
            <person name="Sun H."/>
            <person name="Tunlid A."/>
            <person name="Henrissat B."/>
            <person name="Grigoriev I.V."/>
            <person name="Hibbett D.S."/>
            <person name="Martin F."/>
        </authorList>
    </citation>
    <scope>NUCLEOTIDE SEQUENCE [LARGE SCALE GENOMIC DNA]</scope>
    <source>
        <strain evidence="1 2">Koide BX008</strain>
    </source>
</reference>
<feature type="non-terminal residue" evidence="1">
    <location>
        <position position="1"/>
    </location>
</feature>
<sequence length="74" mass="8571">FPEFDHKKEVIDPFSEEENHDQAFQEELTEVLLNALMKTHAWSTGRLTYESFAAAEKFEAGISNILRSKKIEAR</sequence>
<accession>A0A0C2T1K4</accession>
<protein>
    <submittedName>
        <fullName evidence="1">Uncharacterized protein</fullName>
    </submittedName>
</protein>
<dbReference type="HOGENOM" id="CLU_2694375_0_0_1"/>
<dbReference type="InParanoid" id="A0A0C2T1K4"/>
<name>A0A0C2T1K4_AMAMK</name>
<keyword evidence="2" id="KW-1185">Reference proteome</keyword>
<dbReference type="OrthoDB" id="3224400at2759"/>
<gene>
    <name evidence="1" type="ORF">M378DRAFT_83844</name>
</gene>
<proteinExistence type="predicted"/>
<evidence type="ECO:0000313" key="1">
    <source>
        <dbReference type="EMBL" id="KIL60334.1"/>
    </source>
</evidence>
<dbReference type="AlphaFoldDB" id="A0A0C2T1K4"/>
<dbReference type="Proteomes" id="UP000054549">
    <property type="component" value="Unassembled WGS sequence"/>
</dbReference>